<keyword evidence="3" id="KW-0963">Cytoplasm</keyword>
<dbReference type="RefSeq" id="WP_035281138.1">
    <property type="nucleotide sequence ID" value="NZ_AYXG01000076.1"/>
</dbReference>
<evidence type="ECO:0008006" key="7">
    <source>
        <dbReference type="Google" id="ProtNLM"/>
    </source>
</evidence>
<gene>
    <name evidence="5" type="ORF">UO65_2126</name>
</gene>
<comment type="similarity">
    <text evidence="2">Belongs to the EspG family.</text>
</comment>
<accession>A0A8E3BDJ5</accession>
<dbReference type="Pfam" id="PF14011">
    <property type="entry name" value="ESX-1_EspG"/>
    <property type="match status" value="1"/>
</dbReference>
<dbReference type="Proteomes" id="UP000019277">
    <property type="component" value="Unassembled WGS sequence"/>
</dbReference>
<proteinExistence type="inferred from homology"/>
<reference evidence="5 6" key="1">
    <citation type="journal article" date="2014" name="Genome Announc.">
        <title>Draft Genome Sequence of the Antitrypanosomally Active Sponge-Associated Bacterium Actinokineospora sp. Strain EG49.</title>
        <authorList>
            <person name="Harjes J."/>
            <person name="Ryu T."/>
            <person name="Abdelmohsen U.R."/>
            <person name="Moitinho-Silva L."/>
            <person name="Horn H."/>
            <person name="Ravasi T."/>
            <person name="Hentschel U."/>
        </authorList>
    </citation>
    <scope>NUCLEOTIDE SEQUENCE [LARGE SCALE GENOMIC DNA]</scope>
    <source>
        <strain evidence="5 6">EG49</strain>
    </source>
</reference>
<keyword evidence="6" id="KW-1185">Reference proteome</keyword>
<evidence type="ECO:0000256" key="1">
    <source>
        <dbReference type="ARBA" id="ARBA00004496"/>
    </source>
</evidence>
<evidence type="ECO:0000313" key="5">
    <source>
        <dbReference type="EMBL" id="EWC62536.1"/>
    </source>
</evidence>
<evidence type="ECO:0000256" key="4">
    <source>
        <dbReference type="ARBA" id="ARBA00023186"/>
    </source>
</evidence>
<evidence type="ECO:0000313" key="6">
    <source>
        <dbReference type="Proteomes" id="UP000019277"/>
    </source>
</evidence>
<evidence type="ECO:0000256" key="2">
    <source>
        <dbReference type="ARBA" id="ARBA00006411"/>
    </source>
</evidence>
<comment type="caution">
    <text evidence="5">The sequence shown here is derived from an EMBL/GenBank/DDBJ whole genome shotgun (WGS) entry which is preliminary data.</text>
</comment>
<protein>
    <recommendedName>
        <fullName evidence="7">ESX secretion-associated protein EspG</fullName>
    </recommendedName>
</protein>
<dbReference type="eggNOG" id="ENOG5033S3W">
    <property type="taxonomic scope" value="Bacteria"/>
</dbReference>
<evidence type="ECO:0000256" key="3">
    <source>
        <dbReference type="ARBA" id="ARBA00022490"/>
    </source>
</evidence>
<dbReference type="OrthoDB" id="5175124at2"/>
<dbReference type="InterPro" id="IPR025734">
    <property type="entry name" value="EspG"/>
</dbReference>
<accession>W7J0T1</accession>
<dbReference type="EMBL" id="AYXG01000076">
    <property type="protein sequence ID" value="EWC62536.1"/>
    <property type="molecule type" value="Genomic_DNA"/>
</dbReference>
<keyword evidence="4" id="KW-0143">Chaperone</keyword>
<comment type="subcellular location">
    <subcellularLocation>
        <location evidence="1">Cytoplasm</location>
    </subcellularLocation>
</comment>
<organism evidence="5 6">
    <name type="scientific">Actinokineospora spheciospongiae</name>
    <dbReference type="NCBI Taxonomy" id="909613"/>
    <lineage>
        <taxon>Bacteria</taxon>
        <taxon>Bacillati</taxon>
        <taxon>Actinomycetota</taxon>
        <taxon>Actinomycetes</taxon>
        <taxon>Pseudonocardiales</taxon>
        <taxon>Pseudonocardiaceae</taxon>
        <taxon>Actinokineospora</taxon>
    </lineage>
</organism>
<name>W7J0T1_9PSEU</name>
<dbReference type="AlphaFoldDB" id="W7J0T1"/>
<sequence length="254" mass="27474">MPPRSFSLSLAAVDMLSQVLRVNCRLYPFQIPSFGEFDEDRRRIAKLVFTDLTNRGLIRHNSIDTDVETALKVTGDHDVAVAMSGSIDPKRDIQARAAAAGTAGVLAVQEGQSIRFEVISPLGLARSLVALLPPLGPGPGQSVQVVQAAPEARAEGFTEAVRAPRSSSDAQLRMAAAMLERPRKGFGFFMVSARGRHGREVDTGTVGWIDTDAGRYLMVSKPGAEGEVRATYSPADSTRLAQQLTELIDESRRR</sequence>